<proteinExistence type="predicted"/>
<dbReference type="EMBL" id="CP025682">
    <property type="protein sequence ID" value="AUN95440.1"/>
    <property type="molecule type" value="Genomic_DNA"/>
</dbReference>
<gene>
    <name evidence="1" type="ORF">C0099_11175</name>
</gene>
<dbReference type="KEGG" id="atw:C0099_11175"/>
<evidence type="ECO:0000313" key="1">
    <source>
        <dbReference type="EMBL" id="AUN95440.1"/>
    </source>
</evidence>
<dbReference type="Proteomes" id="UP000242205">
    <property type="component" value="Chromosome"/>
</dbReference>
<organism evidence="1 2">
    <name type="scientific">Pseudazoarcus pumilus</name>
    <dbReference type="NCBI Taxonomy" id="2067960"/>
    <lineage>
        <taxon>Bacteria</taxon>
        <taxon>Pseudomonadati</taxon>
        <taxon>Pseudomonadota</taxon>
        <taxon>Betaproteobacteria</taxon>
        <taxon>Rhodocyclales</taxon>
        <taxon>Zoogloeaceae</taxon>
        <taxon>Pseudazoarcus</taxon>
    </lineage>
</organism>
<dbReference type="AlphaFoldDB" id="A0A2I6S844"/>
<dbReference type="RefSeq" id="WP_102247489.1">
    <property type="nucleotide sequence ID" value="NZ_CP025682.1"/>
</dbReference>
<sequence length="102" mass="11140">MADSQPVNAAAIANELRRQRELPGAVWPTSLLKHIMPLCDAHDAMRASLIEARAFIAAERQTHVECSTHPITHQMDADDFAHAEDITALLERIDTALGGTAE</sequence>
<keyword evidence="2" id="KW-1185">Reference proteome</keyword>
<name>A0A2I6S844_9RHOO</name>
<protein>
    <submittedName>
        <fullName evidence="1">Uncharacterized protein</fullName>
    </submittedName>
</protein>
<accession>A0A2I6S844</accession>
<evidence type="ECO:0000313" key="2">
    <source>
        <dbReference type="Proteomes" id="UP000242205"/>
    </source>
</evidence>
<reference evidence="1 2" key="1">
    <citation type="submission" date="2018-01" db="EMBL/GenBank/DDBJ databases">
        <authorList>
            <person name="Fu G.-Y."/>
        </authorList>
    </citation>
    <scope>NUCLEOTIDE SEQUENCE [LARGE SCALE GENOMIC DNA]</scope>
    <source>
        <strain evidence="1 2">SY39</strain>
    </source>
</reference>